<dbReference type="Pfam" id="PF00403">
    <property type="entry name" value="HMA"/>
    <property type="match status" value="1"/>
</dbReference>
<organism evidence="2 3">
    <name type="scientific">Pseudomonas mangiferae</name>
    <dbReference type="NCBI Taxonomy" id="2593654"/>
    <lineage>
        <taxon>Bacteria</taxon>
        <taxon>Pseudomonadati</taxon>
        <taxon>Pseudomonadota</taxon>
        <taxon>Gammaproteobacteria</taxon>
        <taxon>Pseudomonadales</taxon>
        <taxon>Pseudomonadaceae</taxon>
        <taxon>Pseudomonas</taxon>
    </lineage>
</organism>
<dbReference type="RefSeq" id="WP_143486672.1">
    <property type="nucleotide sequence ID" value="NZ_VJOY01000002.1"/>
</dbReference>
<accession>A0A553H2S2</accession>
<comment type="caution">
    <text evidence="2">The sequence shown here is derived from an EMBL/GenBank/DDBJ whole genome shotgun (WGS) entry which is preliminary data.</text>
</comment>
<feature type="domain" description="HMA" evidence="1">
    <location>
        <begin position="1"/>
        <end position="64"/>
    </location>
</feature>
<dbReference type="Proteomes" id="UP000315235">
    <property type="component" value="Unassembled WGS sequence"/>
</dbReference>
<evidence type="ECO:0000313" key="3">
    <source>
        <dbReference type="Proteomes" id="UP000315235"/>
    </source>
</evidence>
<dbReference type="CDD" id="cd00371">
    <property type="entry name" value="HMA"/>
    <property type="match status" value="1"/>
</dbReference>
<reference evidence="2 3" key="1">
    <citation type="submission" date="2019-07" db="EMBL/GenBank/DDBJ databases">
        <title>Pseudomonas mangiferae sp. nov., isolated from bark of mango tree in Thailand.</title>
        <authorList>
            <person name="Srisuk N."/>
            <person name="Anurat P."/>
        </authorList>
    </citation>
    <scope>NUCLEOTIDE SEQUENCE [LARGE SCALE GENOMIC DNA]</scope>
    <source>
        <strain evidence="2 3">DMKU_BBB3-04</strain>
    </source>
</reference>
<dbReference type="InterPro" id="IPR006121">
    <property type="entry name" value="HMA_dom"/>
</dbReference>
<dbReference type="EMBL" id="VJOY01000002">
    <property type="protein sequence ID" value="TRX76044.1"/>
    <property type="molecule type" value="Genomic_DNA"/>
</dbReference>
<gene>
    <name evidence="2" type="ORF">FM069_02330</name>
</gene>
<dbReference type="GO" id="GO:0046872">
    <property type="term" value="F:metal ion binding"/>
    <property type="evidence" value="ECO:0007669"/>
    <property type="project" value="InterPro"/>
</dbReference>
<name>A0A553H2S2_9PSED</name>
<dbReference type="Gene3D" id="3.30.70.100">
    <property type="match status" value="1"/>
</dbReference>
<keyword evidence="3" id="KW-1185">Reference proteome</keyword>
<dbReference type="OrthoDB" id="9814359at2"/>
<sequence>MQAFDVQGISCGHCVRSITQAVQALDPQAQVRVDIPSGRVEVDSQRLEATQVVAAIAAEGYEARPAA</sequence>
<dbReference type="InterPro" id="IPR036163">
    <property type="entry name" value="HMA_dom_sf"/>
</dbReference>
<evidence type="ECO:0000259" key="1">
    <source>
        <dbReference type="PROSITE" id="PS50846"/>
    </source>
</evidence>
<evidence type="ECO:0000313" key="2">
    <source>
        <dbReference type="EMBL" id="TRX76044.1"/>
    </source>
</evidence>
<proteinExistence type="predicted"/>
<dbReference type="PROSITE" id="PS50846">
    <property type="entry name" value="HMA_2"/>
    <property type="match status" value="1"/>
</dbReference>
<dbReference type="AlphaFoldDB" id="A0A553H2S2"/>
<protein>
    <submittedName>
        <fullName evidence="2">Heavy-metal-associated domain-containing protein</fullName>
    </submittedName>
</protein>
<dbReference type="SUPFAM" id="SSF55008">
    <property type="entry name" value="HMA, heavy metal-associated domain"/>
    <property type="match status" value="1"/>
</dbReference>